<reference evidence="2" key="1">
    <citation type="submission" date="2021-02" db="EMBL/GenBank/DDBJ databases">
        <authorList>
            <person name="Nowell W R."/>
        </authorList>
    </citation>
    <scope>NUCLEOTIDE SEQUENCE</scope>
</reference>
<evidence type="ECO:0000259" key="1">
    <source>
        <dbReference type="PROSITE" id="PS50181"/>
    </source>
</evidence>
<name>A0A8S2EIF9_9BILA</name>
<sequence>MEETETEQFAQACFDNNLYLVELFLEQMTLEEINYQLKPDLVTALGCAAYLGNSEIISILLDHGASPTLKTVDGQTPFDFAQTKEIQQLFDMKIDKRNFDKFIIANKSNQNKKINNLQQFLPQTSIISTLEHLPDEIILEIFKHMKAIDIIRAFFMLNSRFNRIINDVKLNVDLENISKNDFDYNCEHILCKRYFQSQVHFLKLSNIGTWRAIDTFFDKFAIEQFTNLTCLTLIDSKSLLREILESLSSLRYLNTLIIQESDYPTDNTSSISNIVISDKISSLKKCVLLFDELVRLDNKMNCTHLSTKVPLLTHLNLIKTGRIYFEYIESLLENLPQLKYLSCSATDYDFADGERWEHTLSTLHSLGTFQFDLVLAVDNDVVTATNIISKFNQQWPMVYEHDEINNHEFLYIHTIPYPHSTLRKSFSCFRSANSLSNVYDKVEYLSHIVNSSQIISPNYYPNVHSLELEDEEGDNDILIKVPLVDTSSI</sequence>
<evidence type="ECO:0000313" key="3">
    <source>
        <dbReference type="EMBL" id="CAF3993071.1"/>
    </source>
</evidence>
<protein>
    <recommendedName>
        <fullName evidence="1">F-box domain-containing protein</fullName>
    </recommendedName>
</protein>
<dbReference type="SUPFAM" id="SSF48403">
    <property type="entry name" value="Ankyrin repeat"/>
    <property type="match status" value="1"/>
</dbReference>
<proteinExistence type="predicted"/>
<comment type="caution">
    <text evidence="2">The sequence shown here is derived from an EMBL/GenBank/DDBJ whole genome shotgun (WGS) entry which is preliminary data.</text>
</comment>
<evidence type="ECO:0000313" key="4">
    <source>
        <dbReference type="Proteomes" id="UP000677228"/>
    </source>
</evidence>
<dbReference type="InterPro" id="IPR036770">
    <property type="entry name" value="Ankyrin_rpt-contain_sf"/>
</dbReference>
<dbReference type="InterPro" id="IPR032675">
    <property type="entry name" value="LRR_dom_sf"/>
</dbReference>
<feature type="domain" description="F-box" evidence="1">
    <location>
        <begin position="127"/>
        <end position="177"/>
    </location>
</feature>
<organism evidence="2 4">
    <name type="scientific">Didymodactylos carnosus</name>
    <dbReference type="NCBI Taxonomy" id="1234261"/>
    <lineage>
        <taxon>Eukaryota</taxon>
        <taxon>Metazoa</taxon>
        <taxon>Spiralia</taxon>
        <taxon>Gnathifera</taxon>
        <taxon>Rotifera</taxon>
        <taxon>Eurotatoria</taxon>
        <taxon>Bdelloidea</taxon>
        <taxon>Philodinida</taxon>
        <taxon>Philodinidae</taxon>
        <taxon>Didymodactylos</taxon>
    </lineage>
</organism>
<dbReference type="Gene3D" id="3.80.10.10">
    <property type="entry name" value="Ribonuclease Inhibitor"/>
    <property type="match status" value="1"/>
</dbReference>
<dbReference type="InterPro" id="IPR036047">
    <property type="entry name" value="F-box-like_dom_sf"/>
</dbReference>
<accession>A0A8S2EIF9</accession>
<gene>
    <name evidence="2" type="ORF">OVA965_LOCUS23100</name>
    <name evidence="3" type="ORF">TMI583_LOCUS23817</name>
</gene>
<dbReference type="Proteomes" id="UP000682733">
    <property type="component" value="Unassembled WGS sequence"/>
</dbReference>
<dbReference type="SUPFAM" id="SSF81383">
    <property type="entry name" value="F-box domain"/>
    <property type="match status" value="1"/>
</dbReference>
<dbReference type="PROSITE" id="PS50181">
    <property type="entry name" value="FBOX"/>
    <property type="match status" value="1"/>
</dbReference>
<dbReference type="Pfam" id="PF00646">
    <property type="entry name" value="F-box"/>
    <property type="match status" value="1"/>
</dbReference>
<dbReference type="EMBL" id="CAJOBA010034835">
    <property type="protein sequence ID" value="CAF3993071.1"/>
    <property type="molecule type" value="Genomic_DNA"/>
</dbReference>
<feature type="non-terminal residue" evidence="2">
    <location>
        <position position="1"/>
    </location>
</feature>
<dbReference type="EMBL" id="CAJNOK010013307">
    <property type="protein sequence ID" value="CAF1181816.1"/>
    <property type="molecule type" value="Genomic_DNA"/>
</dbReference>
<dbReference type="AlphaFoldDB" id="A0A8S2EIF9"/>
<dbReference type="InterPro" id="IPR001810">
    <property type="entry name" value="F-box_dom"/>
</dbReference>
<dbReference type="Proteomes" id="UP000677228">
    <property type="component" value="Unassembled WGS sequence"/>
</dbReference>
<dbReference type="Gene3D" id="1.25.40.20">
    <property type="entry name" value="Ankyrin repeat-containing domain"/>
    <property type="match status" value="1"/>
</dbReference>
<evidence type="ECO:0000313" key="2">
    <source>
        <dbReference type="EMBL" id="CAF1181816.1"/>
    </source>
</evidence>